<organism evidence="12 13">
    <name type="scientific">Roseateles oligotrophus</name>
    <dbReference type="NCBI Taxonomy" id="1769250"/>
    <lineage>
        <taxon>Bacteria</taxon>
        <taxon>Pseudomonadati</taxon>
        <taxon>Pseudomonadota</taxon>
        <taxon>Betaproteobacteria</taxon>
        <taxon>Burkholderiales</taxon>
        <taxon>Sphaerotilaceae</taxon>
        <taxon>Roseateles</taxon>
    </lineage>
</organism>
<evidence type="ECO:0000256" key="10">
    <source>
        <dbReference type="SAM" id="SignalP"/>
    </source>
</evidence>
<evidence type="ECO:0000256" key="1">
    <source>
        <dbReference type="ARBA" id="ARBA00001412"/>
    </source>
</evidence>
<dbReference type="EC" id="3.2.1.23" evidence="4"/>
<dbReference type="SUPFAM" id="SSF75005">
    <property type="entry name" value="Arabinanase/levansucrase/invertase"/>
    <property type="match status" value="1"/>
</dbReference>
<dbReference type="Gene3D" id="2.115.10.20">
    <property type="entry name" value="Glycosyl hydrolase domain, family 43"/>
    <property type="match status" value="1"/>
</dbReference>
<dbReference type="SMART" id="SM01029">
    <property type="entry name" value="BetaGal_dom2"/>
    <property type="match status" value="1"/>
</dbReference>
<keyword evidence="6 12" id="KW-0378">Hydrolase</keyword>
<evidence type="ECO:0000259" key="11">
    <source>
        <dbReference type="SMART" id="SM01029"/>
    </source>
</evidence>
<comment type="similarity">
    <text evidence="2 9">Belongs to the glycosyl hydrolase 35 family.</text>
</comment>
<dbReference type="SUPFAM" id="SSF51445">
    <property type="entry name" value="(Trans)glycosidases"/>
    <property type="match status" value="1"/>
</dbReference>
<keyword evidence="8 12" id="KW-0326">Glycosidase</keyword>
<comment type="caution">
    <text evidence="12">The sequence shown here is derived from an EMBL/GenBank/DDBJ whole genome shotgun (WGS) entry which is preliminary data.</text>
</comment>
<feature type="chain" id="PRO_5046232091" description="beta-galactosidase" evidence="10">
    <location>
        <begin position="30"/>
        <end position="1311"/>
    </location>
</feature>
<evidence type="ECO:0000313" key="13">
    <source>
        <dbReference type="Proteomes" id="UP001209701"/>
    </source>
</evidence>
<dbReference type="SUPFAM" id="SSF49785">
    <property type="entry name" value="Galactose-binding domain-like"/>
    <property type="match status" value="2"/>
</dbReference>
<dbReference type="RefSeq" id="WP_263569859.1">
    <property type="nucleotide sequence ID" value="NZ_JAJIRN010000002.1"/>
</dbReference>
<evidence type="ECO:0000256" key="8">
    <source>
        <dbReference type="ARBA" id="ARBA00023295"/>
    </source>
</evidence>
<keyword evidence="13" id="KW-1185">Reference proteome</keyword>
<dbReference type="InterPro" id="IPR008979">
    <property type="entry name" value="Galactose-bd-like_sf"/>
</dbReference>
<sequence length="1311" mass="142426">MRKTSKTLPAPSSLMNAVLLSLAAGSSYAQDLPGQLLSPQSVTQAPLASKAAPKGDRTYLMSAFMATSQNTLSLFSSVDGITFTSLGSEVYTPPKGLLRDPSIMRAADGLYYIAYTTDWSGQTLGIAKSVDLRHWDHVADIPVALPGLTNVWAPEWFKDADGSMKLIVSLATGSTKSQFAPFAAYYLSPLDAGFTKFAAPVPMQGLSSNYIDTFVVLQNGQYSAFTKNETTKLIELATAPALAGPWTFTQTGDWADWGGPAEGPSLSTIKGADGRDGWRLYFDDYTSKRYWYSDSFDGFKTWTPKMELGGVSGTVRHFTVISEDTPVLAKATAPKGKPKAIAWDKYSLIIDGKREMIFAGEFHPFRLPSPSLWRDVLQKMKASGLNAVSIYFSWGYHSAKPGHYDFTQVRNIERAIQMAEEEGLYVIARMGPYVNAELTAGGFPGWLLRQRAEARTDAADYQKAADEWMTQINAIIARHQITDGGGTVIAYQLENELFSVQPKNIRHMQNLANKARADGITVPLFHNAASRLPDWTPKNSTAPFANPGPTDLYAFDGYPGGVCGVDTQPGKPSAAPDWGIYGTNVPRVGSLASPGTPGFVAEIGAGWFDYWGSNGTYECTAQRQGPGYQRVFYGTSLINSLTIHSIYMAFGGTTWGWQPGPIVYTSYDYGAPINEARVMRDKAYVLKQMGSMVQAATPVLAQMDKGVPIAPSNAKIKLYHNLNKALGTHVVFAVQNPSSNTGTEAFAFPLQTRDGSYSVPQAGRLQLSGQDAKMLLASYTMERQHLVYSTSELQTHLQQGARDIALLYGRSGEDGETVLRFASKPQVEVLAGKADIKFDAKTGDLRLNYVHQGLTELRISGGGRPALTLLLADEKTGWQFWRLATAQGPVLALSPALLRSASIDKQQTLNLSGDSTTESGLRVWAPASVKQLSFNGEALATSRQHESLLSGQKALKGPDAVKLTDLMALSWARRFDSLEADPKFDDSGWRKTDANGSAAHVYTASDKGQPVLSMSEYGFHHGDVWYRGRFNTSDLKANKLELFFGGGGAGLIQVWLDGIFIGQQDHDTGRPFPETTDSFRKTLTGLTAGEHVLSVLVRNNSHNWDLFADDVHKEARGLISASLSSAGGARFATPISWKIQGNKGGEDIADLVRGPMNNGGLYGERMGWYLPGQGAQFKSGWDSVAASAAPPAAGTYWLRSNFKLDLPTGHDVQLGLAFGDTSRPRSEAENRALIFVNGWHMGQFISHIGPQRVFVIPPGILNPNEENTLTLAITTDGRAENALEPIKLVNLHTARGGVKLEAVPQPTQLQR</sequence>
<keyword evidence="5 10" id="KW-0732">Signal</keyword>
<dbReference type="Pfam" id="PF01301">
    <property type="entry name" value="Glyco_hydro_35"/>
    <property type="match status" value="1"/>
</dbReference>
<dbReference type="InterPro" id="IPR037110">
    <property type="entry name" value="Betagal_dom2_sf"/>
</dbReference>
<accession>A0ABT2YAA2</accession>
<dbReference type="InterPro" id="IPR017853">
    <property type="entry name" value="GH"/>
</dbReference>
<dbReference type="PROSITE" id="PS00178">
    <property type="entry name" value="AA_TRNA_LIGASE_I"/>
    <property type="match status" value="1"/>
</dbReference>
<dbReference type="CDD" id="cd08983">
    <property type="entry name" value="GH43_Bt3655-like"/>
    <property type="match status" value="1"/>
</dbReference>
<dbReference type="EMBL" id="JAJIRN010000002">
    <property type="protein sequence ID" value="MCV2367228.1"/>
    <property type="molecule type" value="Genomic_DNA"/>
</dbReference>
<dbReference type="InterPro" id="IPR023296">
    <property type="entry name" value="Glyco_hydro_beta-prop_sf"/>
</dbReference>
<gene>
    <name evidence="12" type="ORF">LNV07_03855</name>
</gene>
<dbReference type="PRINTS" id="PR00742">
    <property type="entry name" value="GLHYDRLASE35"/>
</dbReference>
<protein>
    <recommendedName>
        <fullName evidence="4">beta-galactosidase</fullName>
        <ecNumber evidence="4">3.2.1.23</ecNumber>
    </recommendedName>
</protein>
<proteinExistence type="inferred from homology"/>
<dbReference type="Pfam" id="PF13363">
    <property type="entry name" value="BetaGal_dom3"/>
    <property type="match status" value="1"/>
</dbReference>
<dbReference type="Pfam" id="PF04616">
    <property type="entry name" value="Glyco_hydro_43"/>
    <property type="match status" value="1"/>
</dbReference>
<evidence type="ECO:0000256" key="6">
    <source>
        <dbReference type="ARBA" id="ARBA00022801"/>
    </source>
</evidence>
<comment type="similarity">
    <text evidence="3">Belongs to the glycosyl hydrolase 43 family.</text>
</comment>
<name>A0ABT2YAA2_9BURK</name>
<evidence type="ECO:0000256" key="9">
    <source>
        <dbReference type="RuleBase" id="RU003679"/>
    </source>
</evidence>
<dbReference type="Gene3D" id="2.102.20.10">
    <property type="entry name" value="Beta-galactosidase, domain 2"/>
    <property type="match status" value="1"/>
</dbReference>
<dbReference type="InterPro" id="IPR036833">
    <property type="entry name" value="BetaGal_dom3_sf"/>
</dbReference>
<dbReference type="PANTHER" id="PTHR23421">
    <property type="entry name" value="BETA-GALACTOSIDASE RELATED"/>
    <property type="match status" value="1"/>
</dbReference>
<evidence type="ECO:0000256" key="2">
    <source>
        <dbReference type="ARBA" id="ARBA00009809"/>
    </source>
</evidence>
<dbReference type="InterPro" id="IPR025972">
    <property type="entry name" value="BetaGal_dom3"/>
</dbReference>
<dbReference type="InterPro" id="IPR006710">
    <property type="entry name" value="Glyco_hydro_43"/>
</dbReference>
<dbReference type="InterPro" id="IPR025300">
    <property type="entry name" value="BetaGal_jelly_roll_dom"/>
</dbReference>
<feature type="signal peptide" evidence="10">
    <location>
        <begin position="1"/>
        <end position="29"/>
    </location>
</feature>
<keyword evidence="7" id="KW-0325">Glycoprotein</keyword>
<dbReference type="GO" id="GO:0004565">
    <property type="term" value="F:beta-galactosidase activity"/>
    <property type="evidence" value="ECO:0007669"/>
    <property type="project" value="UniProtKB-EC"/>
</dbReference>
<dbReference type="SUPFAM" id="SSF51011">
    <property type="entry name" value="Glycosyl hydrolase domain"/>
    <property type="match status" value="1"/>
</dbReference>
<dbReference type="InterPro" id="IPR018954">
    <property type="entry name" value="Betagal_dom2"/>
</dbReference>
<feature type="domain" description="Beta-galactosidase" evidence="11">
    <location>
        <begin position="697"/>
        <end position="880"/>
    </location>
</feature>
<evidence type="ECO:0000256" key="3">
    <source>
        <dbReference type="ARBA" id="ARBA00009865"/>
    </source>
</evidence>
<dbReference type="Gene3D" id="2.60.120.260">
    <property type="entry name" value="Galactose-binding domain-like"/>
    <property type="match status" value="2"/>
</dbReference>
<dbReference type="Gene3D" id="3.20.20.80">
    <property type="entry name" value="Glycosidases"/>
    <property type="match status" value="1"/>
</dbReference>
<evidence type="ECO:0000313" key="12">
    <source>
        <dbReference type="EMBL" id="MCV2367228.1"/>
    </source>
</evidence>
<evidence type="ECO:0000256" key="5">
    <source>
        <dbReference type="ARBA" id="ARBA00022729"/>
    </source>
</evidence>
<dbReference type="Pfam" id="PF10435">
    <property type="entry name" value="BetaGal_dom2"/>
    <property type="match status" value="1"/>
</dbReference>
<dbReference type="InterPro" id="IPR001944">
    <property type="entry name" value="Glycoside_Hdrlase_35"/>
</dbReference>
<evidence type="ECO:0000256" key="7">
    <source>
        <dbReference type="ARBA" id="ARBA00023180"/>
    </source>
</evidence>
<reference evidence="12 13" key="1">
    <citation type="submission" date="2021-11" db="EMBL/GenBank/DDBJ databases">
        <authorList>
            <person name="Liang Q."/>
            <person name="Mou H."/>
            <person name="Liu Z."/>
        </authorList>
    </citation>
    <scope>NUCLEOTIDE SEQUENCE [LARGE SCALE GENOMIC DNA]</scope>
    <source>
        <strain evidence="12 13">CHU3</strain>
    </source>
</reference>
<dbReference type="InterPro" id="IPR031330">
    <property type="entry name" value="Gly_Hdrlase_35_cat"/>
</dbReference>
<evidence type="ECO:0000256" key="4">
    <source>
        <dbReference type="ARBA" id="ARBA00012756"/>
    </source>
</evidence>
<dbReference type="InterPro" id="IPR001412">
    <property type="entry name" value="aa-tRNA-synth_I_CS"/>
</dbReference>
<dbReference type="Proteomes" id="UP001209701">
    <property type="component" value="Unassembled WGS sequence"/>
</dbReference>
<dbReference type="SUPFAM" id="SSF117100">
    <property type="entry name" value="Beta-galactosidase LacA, domain 3"/>
    <property type="match status" value="1"/>
</dbReference>
<dbReference type="Pfam" id="PF13364">
    <property type="entry name" value="BetaGal_ABD2"/>
    <property type="match status" value="2"/>
</dbReference>
<comment type="catalytic activity">
    <reaction evidence="1">
        <text>Hydrolysis of terminal non-reducing beta-D-galactose residues in beta-D-galactosides.</text>
        <dbReference type="EC" id="3.2.1.23"/>
    </reaction>
</comment>